<proteinExistence type="predicted"/>
<dbReference type="EMBL" id="CP021404">
    <property type="protein sequence ID" value="ATI41687.1"/>
    <property type="molecule type" value="Genomic_DNA"/>
</dbReference>
<reference evidence="2 3" key="1">
    <citation type="submission" date="2017-05" db="EMBL/GenBank/DDBJ databases">
        <title>Comparative genomic and metabolic analysis of manganese-oxidizing mechanisms in Celeribater manganoxidans DY25T: its adaption to the environment of polymetallic nodule.</title>
        <authorList>
            <person name="Wang X."/>
        </authorList>
    </citation>
    <scope>NUCLEOTIDE SEQUENCE [LARGE SCALE GENOMIC DNA]</scope>
    <source>
        <strain evidence="2 3">DY25</strain>
    </source>
</reference>
<name>A0A291LYI2_9RHOB</name>
<organism evidence="2 3">
    <name type="scientific">Pacificitalea manganoxidans</name>
    <dbReference type="NCBI Taxonomy" id="1411902"/>
    <lineage>
        <taxon>Bacteria</taxon>
        <taxon>Pseudomonadati</taxon>
        <taxon>Pseudomonadota</taxon>
        <taxon>Alphaproteobacteria</taxon>
        <taxon>Rhodobacterales</taxon>
        <taxon>Paracoccaceae</taxon>
        <taxon>Pacificitalea</taxon>
    </lineage>
</organism>
<evidence type="ECO:0000256" key="1">
    <source>
        <dbReference type="SAM" id="Phobius"/>
    </source>
</evidence>
<feature type="transmembrane region" description="Helical" evidence="1">
    <location>
        <begin position="134"/>
        <end position="154"/>
    </location>
</feature>
<feature type="transmembrane region" description="Helical" evidence="1">
    <location>
        <begin position="104"/>
        <end position="128"/>
    </location>
</feature>
<dbReference type="KEGG" id="cmag:CBW24_06530"/>
<feature type="transmembrane region" description="Helical" evidence="1">
    <location>
        <begin position="52"/>
        <end position="72"/>
    </location>
</feature>
<evidence type="ECO:0000313" key="2">
    <source>
        <dbReference type="EMBL" id="ATI41687.1"/>
    </source>
</evidence>
<keyword evidence="1" id="KW-0812">Transmembrane</keyword>
<dbReference type="Proteomes" id="UP000219050">
    <property type="component" value="Chromosome"/>
</dbReference>
<dbReference type="OrthoDB" id="7860195at2"/>
<feature type="transmembrane region" description="Helical" evidence="1">
    <location>
        <begin position="78"/>
        <end position="97"/>
    </location>
</feature>
<keyword evidence="1" id="KW-1133">Transmembrane helix</keyword>
<dbReference type="RefSeq" id="WP_097373063.1">
    <property type="nucleotide sequence ID" value="NZ_CP021404.1"/>
</dbReference>
<sequence length="191" mass="20334">MTKRDDQTGQGAPAADPVQADTVLARRGPDGSYWVEVPATAARAHPKGRPGALIWASALWLAVTAGIELWIIGLGLGGTWAVVFAVLSLLAAAGLMLRVPLSLWLTMVICVRQLWRLLSLVGGGAVLLQSGFGPVQALILVQAALALAVGFYLLDGDRPNLIYRRRYRATVREEDSAPDATPAVATDAERR</sequence>
<accession>A0A291LYI2</accession>
<gene>
    <name evidence="2" type="ORF">CBW24_06530</name>
</gene>
<keyword evidence="3" id="KW-1185">Reference proteome</keyword>
<keyword evidence="1" id="KW-0472">Membrane</keyword>
<protein>
    <submittedName>
        <fullName evidence="2">Uncharacterized protein</fullName>
    </submittedName>
</protein>
<evidence type="ECO:0000313" key="3">
    <source>
        <dbReference type="Proteomes" id="UP000219050"/>
    </source>
</evidence>
<dbReference type="AlphaFoldDB" id="A0A291LYI2"/>